<evidence type="ECO:0000313" key="11">
    <source>
        <dbReference type="Proteomes" id="UP000478052"/>
    </source>
</evidence>
<evidence type="ECO:0000256" key="1">
    <source>
        <dbReference type="ARBA" id="ARBA00004123"/>
    </source>
</evidence>
<dbReference type="PROSITE" id="PS50157">
    <property type="entry name" value="ZINC_FINGER_C2H2_2"/>
    <property type="match status" value="2"/>
</dbReference>
<keyword evidence="2" id="KW-0479">Metal-binding</keyword>
<dbReference type="PANTHER" id="PTHR24406">
    <property type="entry name" value="TRANSCRIPTIONAL REPRESSOR CTCFL-RELATED"/>
    <property type="match status" value="1"/>
</dbReference>
<evidence type="ECO:0000313" key="10">
    <source>
        <dbReference type="EMBL" id="KAF0765550.1"/>
    </source>
</evidence>
<feature type="domain" description="C2H2-type" evidence="9">
    <location>
        <begin position="78"/>
        <end position="105"/>
    </location>
</feature>
<comment type="subcellular location">
    <subcellularLocation>
        <location evidence="1">Nucleus</location>
    </subcellularLocation>
</comment>
<dbReference type="GO" id="GO:0008270">
    <property type="term" value="F:zinc ion binding"/>
    <property type="evidence" value="ECO:0007669"/>
    <property type="project" value="UniProtKB-KW"/>
</dbReference>
<evidence type="ECO:0000256" key="7">
    <source>
        <dbReference type="PROSITE-ProRule" id="PRU00042"/>
    </source>
</evidence>
<dbReference type="GO" id="GO:0005634">
    <property type="term" value="C:nucleus"/>
    <property type="evidence" value="ECO:0007669"/>
    <property type="project" value="UniProtKB-SubCell"/>
</dbReference>
<evidence type="ECO:0000256" key="5">
    <source>
        <dbReference type="ARBA" id="ARBA00022833"/>
    </source>
</evidence>
<dbReference type="Proteomes" id="UP000478052">
    <property type="component" value="Unassembled WGS sequence"/>
</dbReference>
<dbReference type="AlphaFoldDB" id="A0A6G0Z4C9"/>
<sequence length="301" mass="34806">MCYTELIDYQRRLILTEYYKFTGLHTKEWLSQDTEDLPGLFPHHLDPGAITIRTTPSSGSGGKRMRNSSARSPDEARWVCPTCGKRYKYSRGLAMHRRLECGKEPMFHCPFCPQKCHQKGVMLIQAKSYSDEMATITATQRVVNNHLTNFNYHHLSSVIKYLNNQQQTPQQPQQPKTWTTTNALSISQRYFEKIAPASVGIPALMNQNFYDMQDSGSDASGHDGYGRHRRHNRDKEPIFQCPDCDKRYRSKTSLSLHKRLECGKEPAFQCPYCPLKTHQKGNLQVHIKKKHNDHGELNRTY</sequence>
<dbReference type="OrthoDB" id="10004641at2759"/>
<organism evidence="10 11">
    <name type="scientific">Aphis craccivora</name>
    <name type="common">Cowpea aphid</name>
    <dbReference type="NCBI Taxonomy" id="307492"/>
    <lineage>
        <taxon>Eukaryota</taxon>
        <taxon>Metazoa</taxon>
        <taxon>Ecdysozoa</taxon>
        <taxon>Arthropoda</taxon>
        <taxon>Hexapoda</taxon>
        <taxon>Insecta</taxon>
        <taxon>Pterygota</taxon>
        <taxon>Neoptera</taxon>
        <taxon>Paraneoptera</taxon>
        <taxon>Hemiptera</taxon>
        <taxon>Sternorrhyncha</taxon>
        <taxon>Aphidomorpha</taxon>
        <taxon>Aphidoidea</taxon>
        <taxon>Aphididae</taxon>
        <taxon>Aphidini</taxon>
        <taxon>Aphis</taxon>
        <taxon>Aphis</taxon>
    </lineage>
</organism>
<protein>
    <submittedName>
        <fullName evidence="10">Longitudinals lacking protein-like</fullName>
    </submittedName>
</protein>
<evidence type="ECO:0000256" key="6">
    <source>
        <dbReference type="ARBA" id="ARBA00023242"/>
    </source>
</evidence>
<feature type="region of interest" description="Disordered" evidence="8">
    <location>
        <begin position="215"/>
        <end position="235"/>
    </location>
</feature>
<evidence type="ECO:0000259" key="9">
    <source>
        <dbReference type="PROSITE" id="PS50157"/>
    </source>
</evidence>
<dbReference type="InterPro" id="IPR050888">
    <property type="entry name" value="ZnF_C2H2-type_TF"/>
</dbReference>
<evidence type="ECO:0000256" key="2">
    <source>
        <dbReference type="ARBA" id="ARBA00022723"/>
    </source>
</evidence>
<evidence type="ECO:0000256" key="4">
    <source>
        <dbReference type="ARBA" id="ARBA00022771"/>
    </source>
</evidence>
<evidence type="ECO:0000256" key="3">
    <source>
        <dbReference type="ARBA" id="ARBA00022737"/>
    </source>
</evidence>
<dbReference type="Pfam" id="PF13909">
    <property type="entry name" value="zf-H2C2_5"/>
    <property type="match status" value="1"/>
</dbReference>
<keyword evidence="6" id="KW-0539">Nucleus</keyword>
<proteinExistence type="predicted"/>
<reference evidence="10 11" key="1">
    <citation type="submission" date="2019-08" db="EMBL/GenBank/DDBJ databases">
        <title>Whole genome of Aphis craccivora.</title>
        <authorList>
            <person name="Voronova N.V."/>
            <person name="Shulinski R.S."/>
            <person name="Bandarenka Y.V."/>
            <person name="Zhorov D.G."/>
            <person name="Warner D."/>
        </authorList>
    </citation>
    <scope>NUCLEOTIDE SEQUENCE [LARGE SCALE GENOMIC DNA]</scope>
    <source>
        <strain evidence="10">180601</strain>
        <tissue evidence="10">Whole Body</tissue>
    </source>
</reference>
<feature type="domain" description="C2H2-type" evidence="9">
    <location>
        <begin position="239"/>
        <end position="266"/>
    </location>
</feature>
<keyword evidence="4 7" id="KW-0863">Zinc-finger</keyword>
<keyword evidence="11" id="KW-1185">Reference proteome</keyword>
<evidence type="ECO:0000256" key="8">
    <source>
        <dbReference type="SAM" id="MobiDB-lite"/>
    </source>
</evidence>
<dbReference type="InterPro" id="IPR013087">
    <property type="entry name" value="Znf_C2H2_type"/>
</dbReference>
<comment type="caution">
    <text evidence="10">The sequence shown here is derived from an EMBL/GenBank/DDBJ whole genome shotgun (WGS) entry which is preliminary data.</text>
</comment>
<keyword evidence="5" id="KW-0862">Zinc</keyword>
<dbReference type="SMART" id="SM00355">
    <property type="entry name" value="ZnF_C2H2"/>
    <property type="match status" value="3"/>
</dbReference>
<dbReference type="InterPro" id="IPR036236">
    <property type="entry name" value="Znf_C2H2_sf"/>
</dbReference>
<name>A0A6G0Z4C9_APHCR</name>
<keyword evidence="3" id="KW-0677">Repeat</keyword>
<dbReference type="Gene3D" id="3.30.160.60">
    <property type="entry name" value="Classic Zinc Finger"/>
    <property type="match status" value="3"/>
</dbReference>
<dbReference type="EMBL" id="VUJU01001378">
    <property type="protein sequence ID" value="KAF0765550.1"/>
    <property type="molecule type" value="Genomic_DNA"/>
</dbReference>
<feature type="region of interest" description="Disordered" evidence="8">
    <location>
        <begin position="52"/>
        <end position="71"/>
    </location>
</feature>
<gene>
    <name evidence="10" type="ORF">FWK35_00008162</name>
</gene>
<accession>A0A6G0Z4C9</accession>
<dbReference type="SUPFAM" id="SSF57667">
    <property type="entry name" value="beta-beta-alpha zinc fingers"/>
    <property type="match status" value="2"/>
</dbReference>
<dbReference type="Pfam" id="PF00096">
    <property type="entry name" value="zf-C2H2"/>
    <property type="match status" value="2"/>
</dbReference>